<proteinExistence type="predicted"/>
<dbReference type="EMBL" id="CP053452">
    <property type="protein sequence ID" value="QJW98698.1"/>
    <property type="molecule type" value="Genomic_DNA"/>
</dbReference>
<organism evidence="2 3">
    <name type="scientific">Frigoriglobus tundricola</name>
    <dbReference type="NCBI Taxonomy" id="2774151"/>
    <lineage>
        <taxon>Bacteria</taxon>
        <taxon>Pseudomonadati</taxon>
        <taxon>Planctomycetota</taxon>
        <taxon>Planctomycetia</taxon>
        <taxon>Gemmatales</taxon>
        <taxon>Gemmataceae</taxon>
        <taxon>Frigoriglobus</taxon>
    </lineage>
</organism>
<sequence>MRALLIALLILPAGCKKSSERSDGDSSAGTAALESAGVIGGNDLADAWEADGANRAKVKEQFFGKRWTIDLCENLNLETDHVAIRVHSNRRWVTTRIYFRDPKEIAAIDWIGSNKKVRVNALCKDEFTFTDAVLGKWSPIEAKKIEKDKKVMELKNKIFQQTQELEKLHARVKYTNSISYQTAEAKRKVLDELKEKIAKVEAELKPLEEALKAAEAE</sequence>
<name>A0A6M5YXS0_9BACT</name>
<evidence type="ECO:0000313" key="3">
    <source>
        <dbReference type="Proteomes" id="UP000503447"/>
    </source>
</evidence>
<dbReference type="RefSeq" id="WP_171473811.1">
    <property type="nucleotide sequence ID" value="NZ_CP053452.2"/>
</dbReference>
<dbReference type="KEGG" id="ftj:FTUN_6293"/>
<dbReference type="AlphaFoldDB" id="A0A6M5YXS0"/>
<reference evidence="3" key="1">
    <citation type="submission" date="2020-05" db="EMBL/GenBank/DDBJ databases">
        <title>Frigoriglobus tundricola gen. nov., sp. nov., a psychrotolerant cellulolytic planctomycete of the family Gemmataceae with two divergent copies of 16S rRNA gene.</title>
        <authorList>
            <person name="Kulichevskaya I.S."/>
            <person name="Ivanova A.A."/>
            <person name="Naumoff D.G."/>
            <person name="Beletsky A.V."/>
            <person name="Rijpstra W.I.C."/>
            <person name="Sinninghe Damste J.S."/>
            <person name="Mardanov A.V."/>
            <person name="Ravin N.V."/>
            <person name="Dedysh S.N."/>
        </authorList>
    </citation>
    <scope>NUCLEOTIDE SEQUENCE [LARGE SCALE GENOMIC DNA]</scope>
    <source>
        <strain evidence="3">PL17</strain>
    </source>
</reference>
<gene>
    <name evidence="2" type="ORF">FTUN_6293</name>
</gene>
<evidence type="ECO:0000313" key="2">
    <source>
        <dbReference type="EMBL" id="QJW98698.1"/>
    </source>
</evidence>
<feature type="coiled-coil region" evidence="1">
    <location>
        <begin position="151"/>
        <end position="217"/>
    </location>
</feature>
<dbReference type="Proteomes" id="UP000503447">
    <property type="component" value="Chromosome"/>
</dbReference>
<keyword evidence="1" id="KW-0175">Coiled coil</keyword>
<keyword evidence="3" id="KW-1185">Reference proteome</keyword>
<accession>A0A6M5YXS0</accession>
<protein>
    <submittedName>
        <fullName evidence="2">Uncharacterized protein</fullName>
    </submittedName>
</protein>
<evidence type="ECO:0000256" key="1">
    <source>
        <dbReference type="SAM" id="Coils"/>
    </source>
</evidence>